<evidence type="ECO:0000256" key="16">
    <source>
        <dbReference type="NCBIfam" id="TIGR01816"/>
    </source>
</evidence>
<evidence type="ECO:0000256" key="13">
    <source>
        <dbReference type="ARBA" id="ARBA00023002"/>
    </source>
</evidence>
<evidence type="ECO:0000259" key="23">
    <source>
        <dbReference type="Pfam" id="PF02910"/>
    </source>
</evidence>
<keyword evidence="14 21" id="KW-0472">Membrane</keyword>
<dbReference type="InterPro" id="IPR037099">
    <property type="entry name" value="Fum_R/Succ_DH_flav-like_C_sf"/>
</dbReference>
<dbReference type="PANTHER" id="PTHR11632:SF51">
    <property type="entry name" value="SUCCINATE DEHYDROGENASE [UBIQUINONE] FLAVOPROTEIN SUBUNIT, MITOCHONDRIAL"/>
    <property type="match status" value="1"/>
</dbReference>
<comment type="similarity">
    <text evidence="4 21">Belongs to the FAD-dependent oxidoreductase 2 family. FRD/SDH subfamily.</text>
</comment>
<comment type="subcellular location">
    <subcellularLocation>
        <location evidence="2 21">Cell inner membrane</location>
        <topology evidence="2 21">Peripheral membrane protein</topology>
        <orientation evidence="2 21">Cytoplasmic side</orientation>
    </subcellularLocation>
</comment>
<dbReference type="Proteomes" id="UP000319384">
    <property type="component" value="Unassembled WGS sequence"/>
</dbReference>
<evidence type="ECO:0000256" key="14">
    <source>
        <dbReference type="ARBA" id="ARBA00023136"/>
    </source>
</evidence>
<keyword evidence="8" id="KW-1003">Cell membrane</keyword>
<keyword evidence="10 19" id="KW-0285">Flavoprotein</keyword>
<dbReference type="GO" id="GO:0005886">
    <property type="term" value="C:plasma membrane"/>
    <property type="evidence" value="ECO:0007669"/>
    <property type="project" value="UniProtKB-SubCell"/>
</dbReference>
<evidence type="ECO:0000256" key="11">
    <source>
        <dbReference type="ARBA" id="ARBA00022827"/>
    </source>
</evidence>
<dbReference type="Pfam" id="PF02910">
    <property type="entry name" value="Succ_DH_flav_C"/>
    <property type="match status" value="1"/>
</dbReference>
<dbReference type="InterPro" id="IPR011281">
    <property type="entry name" value="Succ_DH_flav_su_fwd"/>
</dbReference>
<feature type="binding site" evidence="19">
    <location>
        <begin position="43"/>
        <end position="58"/>
    </location>
    <ligand>
        <name>FAD</name>
        <dbReference type="ChEBI" id="CHEBI:57692"/>
    </ligand>
</feature>
<evidence type="ECO:0000256" key="8">
    <source>
        <dbReference type="ARBA" id="ARBA00022475"/>
    </source>
</evidence>
<evidence type="ECO:0000256" key="9">
    <source>
        <dbReference type="ARBA" id="ARBA00022519"/>
    </source>
</evidence>
<comment type="function">
    <text evidence="1">Two distinct, membrane-bound, FAD-containing enzymes are responsible for the catalysis of fumarate and succinate interconversion; the fumarate reductase is used in anaerobic growth, and the succinate dehydrogenase is used in aerobic growth.</text>
</comment>
<evidence type="ECO:0000256" key="18">
    <source>
        <dbReference type="PIRSR" id="PIRSR611281-2"/>
    </source>
</evidence>
<dbReference type="GO" id="GO:0006099">
    <property type="term" value="P:tricarboxylic acid cycle"/>
    <property type="evidence" value="ECO:0007669"/>
    <property type="project" value="UniProtKB-UniRule"/>
</dbReference>
<keyword evidence="9 21" id="KW-0997">Cell inner membrane</keyword>
<dbReference type="GO" id="GO:0022900">
    <property type="term" value="P:electron transport chain"/>
    <property type="evidence" value="ECO:0007669"/>
    <property type="project" value="UniProtKB-UniRule"/>
</dbReference>
<evidence type="ECO:0000256" key="4">
    <source>
        <dbReference type="ARBA" id="ARBA00008040"/>
    </source>
</evidence>
<dbReference type="FunFam" id="3.90.700.10:FF:000001">
    <property type="entry name" value="Mitochondrial succinate dehydrogenase flavoprotein subunit"/>
    <property type="match status" value="1"/>
</dbReference>
<dbReference type="GO" id="GO:0009055">
    <property type="term" value="F:electron transfer activity"/>
    <property type="evidence" value="ECO:0007669"/>
    <property type="project" value="TreeGrafter"/>
</dbReference>
<dbReference type="InterPro" id="IPR030664">
    <property type="entry name" value="SdhA/FrdA/AprA"/>
</dbReference>
<dbReference type="GO" id="GO:0009061">
    <property type="term" value="P:anaerobic respiration"/>
    <property type="evidence" value="ECO:0007669"/>
    <property type="project" value="TreeGrafter"/>
</dbReference>
<dbReference type="InterPro" id="IPR003952">
    <property type="entry name" value="FRD_SDH_FAD_BS"/>
</dbReference>
<feature type="binding site" evidence="18">
    <location>
        <position position="405"/>
    </location>
    <ligand>
        <name>substrate</name>
    </ligand>
</feature>
<evidence type="ECO:0000256" key="15">
    <source>
        <dbReference type="ARBA" id="ARBA00049220"/>
    </source>
</evidence>
<dbReference type="SUPFAM" id="SSF46977">
    <property type="entry name" value="Succinate dehydrogenase/fumarate reductase flavoprotein C-terminal domain"/>
    <property type="match status" value="1"/>
</dbReference>
<dbReference type="UniPathway" id="UPA00223">
    <property type="reaction ID" value="UER01005"/>
</dbReference>
<accession>A0A520N243</accession>
<evidence type="ECO:0000256" key="6">
    <source>
        <dbReference type="ARBA" id="ARBA00019965"/>
    </source>
</evidence>
<feature type="domain" description="Fumarate reductase/succinate dehydrogenase flavoprotein-like C-terminal" evidence="23">
    <location>
        <begin position="467"/>
        <end position="594"/>
    </location>
</feature>
<dbReference type="FunFam" id="1.20.58.100:FF:000001">
    <property type="entry name" value="Succinate dehydrogenase flavoprotein subunit (SdhA)"/>
    <property type="match status" value="1"/>
</dbReference>
<feature type="binding site" evidence="19">
    <location>
        <position position="394"/>
    </location>
    <ligand>
        <name>FAD</name>
        <dbReference type="ChEBI" id="CHEBI:57692"/>
    </ligand>
</feature>
<dbReference type="InterPro" id="IPR036188">
    <property type="entry name" value="FAD/NAD-bd_sf"/>
</dbReference>
<evidence type="ECO:0000313" key="24">
    <source>
        <dbReference type="EMBL" id="RZO27544.1"/>
    </source>
</evidence>
<dbReference type="NCBIfam" id="TIGR01816">
    <property type="entry name" value="sdhA_forward"/>
    <property type="match status" value="1"/>
</dbReference>
<dbReference type="SUPFAM" id="SSF56425">
    <property type="entry name" value="Succinate dehydrogenase/fumarate reductase flavoprotein, catalytic domain"/>
    <property type="match status" value="1"/>
</dbReference>
<comment type="cofactor">
    <cofactor evidence="19">
        <name>FAD</name>
        <dbReference type="ChEBI" id="CHEBI:57692"/>
    </cofactor>
    <text evidence="19">Flavinylated by SdhE, about 5% flavinylation occurs in the absence of SdhE.</text>
</comment>
<proteinExistence type="inferred from homology"/>
<gene>
    <name evidence="24" type="ORF">EVA95_00210</name>
</gene>
<protein>
    <recommendedName>
        <fullName evidence="6 16">Succinate dehydrogenase flavoprotein subunit</fullName>
        <ecNumber evidence="5 21">1.3.5.1</ecNumber>
    </recommendedName>
</protein>
<dbReference type="FunFam" id="4.10.80.40:FF:000001">
    <property type="entry name" value="Succinate dehydrogenase flavoprotein subunit"/>
    <property type="match status" value="1"/>
</dbReference>
<dbReference type="NCBIfam" id="TIGR01812">
    <property type="entry name" value="sdhA_frdA_Gneg"/>
    <property type="match status" value="1"/>
</dbReference>
<evidence type="ECO:0000256" key="7">
    <source>
        <dbReference type="ARBA" id="ARBA00022448"/>
    </source>
</evidence>
<feature type="binding site" evidence="19">
    <location>
        <begin position="20"/>
        <end position="25"/>
    </location>
    <ligand>
        <name>FAD</name>
        <dbReference type="ChEBI" id="CHEBI:57692"/>
    </ligand>
</feature>
<organism evidence="24 25">
    <name type="scientific">SAR86 cluster bacterium</name>
    <dbReference type="NCBI Taxonomy" id="2030880"/>
    <lineage>
        <taxon>Bacteria</taxon>
        <taxon>Pseudomonadati</taxon>
        <taxon>Pseudomonadota</taxon>
        <taxon>Gammaproteobacteria</taxon>
        <taxon>SAR86 cluster</taxon>
    </lineage>
</organism>
<feature type="binding site" evidence="19">
    <location>
        <begin position="410"/>
        <end position="411"/>
    </location>
    <ligand>
        <name>FAD</name>
        <dbReference type="ChEBI" id="CHEBI:57692"/>
    </ligand>
</feature>
<evidence type="ECO:0000256" key="12">
    <source>
        <dbReference type="ARBA" id="ARBA00022982"/>
    </source>
</evidence>
<evidence type="ECO:0000259" key="22">
    <source>
        <dbReference type="Pfam" id="PF00890"/>
    </source>
</evidence>
<evidence type="ECO:0000256" key="17">
    <source>
        <dbReference type="PIRSR" id="PIRSR000171-1"/>
    </source>
</evidence>
<dbReference type="PANTHER" id="PTHR11632">
    <property type="entry name" value="SUCCINATE DEHYDROGENASE 2 FLAVOPROTEIN SUBUNIT"/>
    <property type="match status" value="1"/>
</dbReference>
<evidence type="ECO:0000256" key="19">
    <source>
        <dbReference type="PIRSR" id="PIRSR611281-3"/>
    </source>
</evidence>
<evidence type="ECO:0000256" key="5">
    <source>
        <dbReference type="ARBA" id="ARBA00012792"/>
    </source>
</evidence>
<feature type="binding site" evidence="18">
    <location>
        <position position="361"/>
    </location>
    <ligand>
        <name>substrate</name>
    </ligand>
</feature>
<dbReference type="InterPro" id="IPR027477">
    <property type="entry name" value="Succ_DH/fumarate_Rdtase_cat_sf"/>
</dbReference>
<dbReference type="PIRSF" id="PIRSF000171">
    <property type="entry name" value="SDHA_APRA_LASPO"/>
    <property type="match status" value="1"/>
</dbReference>
<dbReference type="Pfam" id="PF00890">
    <property type="entry name" value="FAD_binding_2"/>
    <property type="match status" value="1"/>
</dbReference>
<evidence type="ECO:0000256" key="1">
    <source>
        <dbReference type="ARBA" id="ARBA00002054"/>
    </source>
</evidence>
<reference evidence="24 25" key="1">
    <citation type="submission" date="2019-02" db="EMBL/GenBank/DDBJ databases">
        <title>Prokaryotic population dynamics and viral predation in marine succession experiment using metagenomics: the confinement effect.</title>
        <authorList>
            <person name="Haro-Moreno J.M."/>
            <person name="Rodriguez-Valera F."/>
            <person name="Lopez-Perez M."/>
        </authorList>
    </citation>
    <scope>NUCLEOTIDE SEQUENCE [LARGE SCALE GENOMIC DNA]</scope>
    <source>
        <strain evidence="24">MED-G162</strain>
    </source>
</reference>
<comment type="caution">
    <text evidence="24">The sequence shown here is derived from an EMBL/GenBank/DDBJ whole genome shotgun (WGS) entry which is preliminary data.</text>
</comment>
<dbReference type="Gene3D" id="4.10.80.40">
    <property type="entry name" value="succinate dehydrogenase protein domain"/>
    <property type="match status" value="1"/>
</dbReference>
<evidence type="ECO:0000256" key="3">
    <source>
        <dbReference type="ARBA" id="ARBA00004894"/>
    </source>
</evidence>
<dbReference type="InterPro" id="IPR015939">
    <property type="entry name" value="Fum_Rdtase/Succ_DH_flav-like_C"/>
</dbReference>
<evidence type="ECO:0000313" key="25">
    <source>
        <dbReference type="Proteomes" id="UP000319384"/>
    </source>
</evidence>
<feature type="binding site" evidence="18">
    <location>
        <position position="250"/>
    </location>
    <ligand>
        <name>substrate</name>
    </ligand>
</feature>
<keyword evidence="11 19" id="KW-0274">FAD</keyword>
<dbReference type="AlphaFoldDB" id="A0A520N243"/>
<feature type="active site" description="Proton acceptor" evidence="17">
    <location>
        <position position="294"/>
    </location>
</feature>
<dbReference type="EMBL" id="SHBH01000001">
    <property type="protein sequence ID" value="RZO27544.1"/>
    <property type="molecule type" value="Genomic_DNA"/>
</dbReference>
<dbReference type="InterPro" id="IPR003953">
    <property type="entry name" value="FAD-dep_OxRdtase_2_FAD-bd"/>
</dbReference>
<dbReference type="InterPro" id="IPR014006">
    <property type="entry name" value="Succ_Dhase_FrdA_Gneg"/>
</dbReference>
<feature type="domain" description="FAD-dependent oxidoreductase 2 FAD-binding" evidence="22">
    <location>
        <begin position="15"/>
        <end position="411"/>
    </location>
</feature>
<keyword evidence="21" id="KW-0816">Tricarboxylic acid cycle</keyword>
<evidence type="ECO:0000256" key="10">
    <source>
        <dbReference type="ARBA" id="ARBA00022630"/>
    </source>
</evidence>
<dbReference type="GO" id="GO:0008177">
    <property type="term" value="F:succinate dehydrogenase (quinone) activity"/>
    <property type="evidence" value="ECO:0007669"/>
    <property type="project" value="UniProtKB-EC"/>
</dbReference>
<evidence type="ECO:0000256" key="2">
    <source>
        <dbReference type="ARBA" id="ARBA00004515"/>
    </source>
</evidence>
<evidence type="ECO:0000256" key="20">
    <source>
        <dbReference type="PIRSR" id="PIRSR611281-4"/>
    </source>
</evidence>
<feature type="modified residue" description="Tele-8alpha-FAD histidine" evidence="20">
    <location>
        <position position="51"/>
    </location>
</feature>
<feature type="binding site" evidence="18">
    <location>
        <position position="262"/>
    </location>
    <ligand>
        <name>substrate</name>
    </ligand>
</feature>
<keyword evidence="7 21" id="KW-0813">Transport</keyword>
<keyword evidence="13 21" id="KW-0560">Oxidoreductase</keyword>
<dbReference type="GO" id="GO:0050660">
    <property type="term" value="F:flavin adenine dinucleotide binding"/>
    <property type="evidence" value="ECO:0007669"/>
    <property type="project" value="UniProtKB-UniRule"/>
</dbReference>
<dbReference type="PROSITE" id="PS00504">
    <property type="entry name" value="FRD_SDH_FAD_BINDING"/>
    <property type="match status" value="1"/>
</dbReference>
<comment type="catalytic activity">
    <reaction evidence="15 21">
        <text>a quinone + succinate = fumarate + a quinol</text>
        <dbReference type="Rhea" id="RHEA:40523"/>
        <dbReference type="ChEBI" id="CHEBI:24646"/>
        <dbReference type="ChEBI" id="CHEBI:29806"/>
        <dbReference type="ChEBI" id="CHEBI:30031"/>
        <dbReference type="ChEBI" id="CHEBI:132124"/>
        <dbReference type="EC" id="1.3.5.1"/>
    </reaction>
</comment>
<dbReference type="Gene3D" id="3.50.50.60">
    <property type="entry name" value="FAD/NAD(P)-binding domain"/>
    <property type="match status" value="1"/>
</dbReference>
<dbReference type="Gene3D" id="3.90.700.10">
    <property type="entry name" value="Succinate dehydrogenase/fumarate reductase flavoprotein, catalytic domain"/>
    <property type="match status" value="1"/>
</dbReference>
<dbReference type="Gene3D" id="1.20.58.100">
    <property type="entry name" value="Fumarate reductase/succinate dehydrogenase flavoprotein-like, C-terminal domain"/>
    <property type="match status" value="1"/>
</dbReference>
<dbReference type="EC" id="1.3.5.1" evidence="5 21"/>
<keyword evidence="12 21" id="KW-0249">Electron transport</keyword>
<evidence type="ECO:0000256" key="21">
    <source>
        <dbReference type="RuleBase" id="RU362051"/>
    </source>
</evidence>
<name>A0A520N243_9GAMM</name>
<feature type="binding site" evidence="19">
    <location>
        <position position="229"/>
    </location>
    <ligand>
        <name>FAD</name>
        <dbReference type="ChEBI" id="CHEBI:57692"/>
    </ligand>
</feature>
<dbReference type="SUPFAM" id="SSF51905">
    <property type="entry name" value="FAD/NAD(P)-binding domain"/>
    <property type="match status" value="1"/>
</dbReference>
<sequence>MNNIFTNNVKTIEFDALIVGGGGSGMRASLELAKSGLKTAVVSKVFPTRSHTVSAQGGITCAIASADPNDDWRWHMYDTVKGADFIGDQDAIEYLCSEGPKAVFELEHMGLPFSRFDNGRIYQRPFGGQSKDFGKGGQASRTCAAADRTGHALLHTLYQNNVKEGANFLNEWFAVDLVKNSKNEVTGVIAFSIENGEVAYLKAQATVLATGGAGRIYASTTNALINTGDGLAMTLRADLPAQDMEMWQFHPTGIHGAGSLVTEGCRGEGGYLINKDGERFMERYAPNVKDLAGRDVVARSMVLEILEGRGCGENKDHIYLKLDHLGADVLNSKLPGICELSKTFAHVDPICEPIPVVPTCHYMMGGTPTNVSGQAFTRINDRDELVPGLFSAGEAACVSVHGANRLGGNSLLDLVVFGRATGQHIQNELKSGGGVDAATKSDIDNSLERLNKLNESEEGFDTAEVKKELQDCMQNYFGVFRRGEFMEKGLEKLEELRDKVSNLHLKDKSDAFNTSRVEAIELQNLFEVAEATAISAYKRTESRGAHARDDYPDRDDENWLCHTIYDPVSKEVTKREVNFTPKEVEAFPPKIRSY</sequence>
<comment type="pathway">
    <text evidence="3 21">Carbohydrate metabolism; tricarboxylic acid cycle; fumarate from succinate (bacterial route): step 1/1.</text>
</comment>